<dbReference type="Proteomes" id="UP000315439">
    <property type="component" value="Unassembled WGS sequence"/>
</dbReference>
<dbReference type="SUPFAM" id="SSF53474">
    <property type="entry name" value="alpha/beta-Hydrolases"/>
    <property type="match status" value="1"/>
</dbReference>
<dbReference type="InterPro" id="IPR026555">
    <property type="entry name" value="NSL3/Tex30"/>
</dbReference>
<gene>
    <name evidence="2" type="ORF">FLL46_24480</name>
</gene>
<proteinExistence type="predicted"/>
<evidence type="ECO:0000313" key="2">
    <source>
        <dbReference type="EMBL" id="TQV82930.1"/>
    </source>
</evidence>
<dbReference type="GO" id="GO:0016787">
    <property type="term" value="F:hydrolase activity"/>
    <property type="evidence" value="ECO:0007669"/>
    <property type="project" value="UniProtKB-KW"/>
</dbReference>
<organism evidence="2 3">
    <name type="scientific">Aliikangiella coralliicola</name>
    <dbReference type="NCBI Taxonomy" id="2592383"/>
    <lineage>
        <taxon>Bacteria</taxon>
        <taxon>Pseudomonadati</taxon>
        <taxon>Pseudomonadota</taxon>
        <taxon>Gammaproteobacteria</taxon>
        <taxon>Oceanospirillales</taxon>
        <taxon>Pleioneaceae</taxon>
        <taxon>Aliikangiella</taxon>
    </lineage>
</organism>
<evidence type="ECO:0000259" key="1">
    <source>
        <dbReference type="Pfam" id="PF20408"/>
    </source>
</evidence>
<keyword evidence="3" id="KW-1185">Reference proteome</keyword>
<dbReference type="RefSeq" id="WP_142934678.1">
    <property type="nucleotide sequence ID" value="NZ_ML660171.1"/>
</dbReference>
<dbReference type="OrthoDB" id="652634at2"/>
<accession>A0A545U0D7</accession>
<name>A0A545U0D7_9GAMM</name>
<comment type="caution">
    <text evidence="2">The sequence shown here is derived from an EMBL/GenBank/DDBJ whole genome shotgun (WGS) entry which is preliminary data.</text>
</comment>
<evidence type="ECO:0000313" key="3">
    <source>
        <dbReference type="Proteomes" id="UP000315439"/>
    </source>
</evidence>
<dbReference type="PANTHER" id="PTHR13136">
    <property type="entry name" value="TESTIS DEVELOPMENT PROTEIN PRTD"/>
    <property type="match status" value="1"/>
</dbReference>
<dbReference type="EMBL" id="VIKS01000015">
    <property type="protein sequence ID" value="TQV82930.1"/>
    <property type="molecule type" value="Genomic_DNA"/>
</dbReference>
<feature type="domain" description="KANL3/Tex30 alpha/beta hydrolase-like" evidence="1">
    <location>
        <begin position="10"/>
        <end position="202"/>
    </location>
</feature>
<dbReference type="PANTHER" id="PTHR13136:SF11">
    <property type="entry name" value="TESTIS-EXPRESSED PROTEIN 30"/>
    <property type="match status" value="1"/>
</dbReference>
<dbReference type="Pfam" id="PF20408">
    <property type="entry name" value="Abhydrolase_11"/>
    <property type="match status" value="1"/>
</dbReference>
<dbReference type="AlphaFoldDB" id="A0A545U0D7"/>
<protein>
    <submittedName>
        <fullName evidence="2">Alpha/beta hydrolase</fullName>
    </submittedName>
</protein>
<reference evidence="2 3" key="1">
    <citation type="submission" date="2019-07" db="EMBL/GenBank/DDBJ databases">
        <title>Draft genome for Aliikangiella sp. M105.</title>
        <authorList>
            <person name="Wang G."/>
        </authorList>
    </citation>
    <scope>NUCLEOTIDE SEQUENCE [LARGE SCALE GENOMIC DNA]</scope>
    <source>
        <strain evidence="2 3">M105</strain>
    </source>
</reference>
<dbReference type="InterPro" id="IPR046879">
    <property type="entry name" value="KANL3/Tex30_Abhydrolase"/>
</dbReference>
<keyword evidence="2" id="KW-0378">Hydrolase</keyword>
<sequence length="206" mass="23410">MPSNKNTNHFTFLFAHGAGADKDSDWMLAMDKLLTVNGVEVIRFNFPYMNKRLEDGKRRPPDRMPKLLEAFKLEVEKISENKKLIIGGKSMGGRVASHLVCEPEFAYRVAAVVCFGFPFHPPGKPEKYRGEHLQTIQTPTLILQGERDTFGSREEVVEFDLSEKVSTEFLFDGDHSFKPRVKSGTTLDKNLQLATEKVITFCKKLK</sequence>
<dbReference type="InterPro" id="IPR029058">
    <property type="entry name" value="AB_hydrolase_fold"/>
</dbReference>
<dbReference type="Gene3D" id="3.40.50.1820">
    <property type="entry name" value="alpha/beta hydrolase"/>
    <property type="match status" value="1"/>
</dbReference>